<dbReference type="PANTHER" id="PTHR11547">
    <property type="entry name" value="ARGININE OR CREATINE KINASE"/>
    <property type="match status" value="1"/>
</dbReference>
<sequence length="354" mass="39375">MGIKKTVNSARSGWMGAGAPEGDIVVSSRIRIARNLHGYSFPHLLDREKAEQVIHAVQLALENGELVKQAGILEMNRMAELSPVERQILVEKHLISPNLLEEHEKKAVALRDDELVSIMVNEEDHLRIQCLLPGLQLEKAWEMADKIDDGLEKTLDYAFSSKYGYLTACPTNAGTGLRASVMLHLPGLVLVDQIRGVLASISKLGFTVRGLYGEGTEALGNLFQLSNQVTLGHSEEEIISSLNSITGQLLAREREARKALLQQRREQLADRVGRSYGTLMHAHMMSSEEAMRRISDVRLGVDLQMITGIAPEQLTELMVMTRPAYLLKQAQGDLSPAQRDNMRANIIRSKLNQR</sequence>
<comment type="activity regulation">
    <text evidence="5">Appears to be allosterically activated by the binding of pArg-containing polypeptides to the pArg-binding pocket localized in the C-terminal domain of McsB.</text>
</comment>
<evidence type="ECO:0000313" key="8">
    <source>
        <dbReference type="EMBL" id="SFR09375.1"/>
    </source>
</evidence>
<evidence type="ECO:0000313" key="9">
    <source>
        <dbReference type="Proteomes" id="UP000199584"/>
    </source>
</evidence>
<feature type="binding site" evidence="5 6">
    <location>
        <begin position="178"/>
        <end position="182"/>
    </location>
    <ligand>
        <name>ATP</name>
        <dbReference type="ChEBI" id="CHEBI:30616"/>
    </ligand>
</feature>
<keyword evidence="3 5" id="KW-0418">Kinase</keyword>
<dbReference type="GO" id="GO:0004111">
    <property type="term" value="F:creatine kinase activity"/>
    <property type="evidence" value="ECO:0007669"/>
    <property type="project" value="InterPro"/>
</dbReference>
<protein>
    <recommendedName>
        <fullName evidence="5">Protein-arginine kinase</fullName>
        <ecNumber evidence="5">2.7.14.1</ecNumber>
    </recommendedName>
</protein>
<feature type="binding site" evidence="5 6">
    <location>
        <begin position="209"/>
        <end position="214"/>
    </location>
    <ligand>
        <name>ATP</name>
        <dbReference type="ChEBI" id="CHEBI:30616"/>
    </ligand>
</feature>
<dbReference type="InterPro" id="IPR022414">
    <property type="entry name" value="ATP-guanido_PTrfase_cat"/>
</dbReference>
<reference evidence="9" key="1">
    <citation type="submission" date="2016-10" db="EMBL/GenBank/DDBJ databases">
        <authorList>
            <person name="Varghese N."/>
            <person name="Submissions S."/>
        </authorList>
    </citation>
    <scope>NUCLEOTIDE SEQUENCE [LARGE SCALE GENOMIC DNA]</scope>
    <source>
        <strain evidence="9">DSM 3669</strain>
    </source>
</reference>
<evidence type="ECO:0000256" key="4">
    <source>
        <dbReference type="ARBA" id="ARBA00022840"/>
    </source>
</evidence>
<keyword evidence="5" id="KW-0021">Allosteric enzyme</keyword>
<dbReference type="GO" id="GO:0046314">
    <property type="term" value="P:phosphocreatine biosynthetic process"/>
    <property type="evidence" value="ECO:0007669"/>
    <property type="project" value="InterPro"/>
</dbReference>
<evidence type="ECO:0000256" key="3">
    <source>
        <dbReference type="ARBA" id="ARBA00022777"/>
    </source>
</evidence>
<proteinExistence type="inferred from homology"/>
<dbReference type="PROSITE" id="PS51510">
    <property type="entry name" value="PHOSPHAGEN_KINASE_C"/>
    <property type="match status" value="1"/>
</dbReference>
<dbReference type="HAMAP" id="MF_00602">
    <property type="entry name" value="Prot_Arg_kinase"/>
    <property type="match status" value="1"/>
</dbReference>
<keyword evidence="2 5" id="KW-0547">Nucleotide-binding</keyword>
<feature type="domain" description="Phosphagen kinase C-terminal" evidence="7">
    <location>
        <begin position="24"/>
        <end position="256"/>
    </location>
</feature>
<dbReference type="Gene3D" id="3.30.590.10">
    <property type="entry name" value="Glutamine synthetase/guanido kinase, catalytic domain"/>
    <property type="match status" value="1"/>
</dbReference>
<dbReference type="InterPro" id="IPR014746">
    <property type="entry name" value="Gln_synth/guanido_kin_cat_dom"/>
</dbReference>
<organism evidence="8 9">
    <name type="scientific">Desulfoscipio geothermicus DSM 3669</name>
    <dbReference type="NCBI Taxonomy" id="1121426"/>
    <lineage>
        <taxon>Bacteria</taxon>
        <taxon>Bacillati</taxon>
        <taxon>Bacillota</taxon>
        <taxon>Clostridia</taxon>
        <taxon>Eubacteriales</taxon>
        <taxon>Desulfallaceae</taxon>
        <taxon>Desulfoscipio</taxon>
    </lineage>
</organism>
<keyword evidence="9" id="KW-1185">Reference proteome</keyword>
<feature type="binding site" evidence="5 6">
    <location>
        <position position="93"/>
    </location>
    <ligand>
        <name>ATP</name>
        <dbReference type="ChEBI" id="CHEBI:30616"/>
    </ligand>
</feature>
<evidence type="ECO:0000256" key="6">
    <source>
        <dbReference type="PROSITE-ProRule" id="PRU00843"/>
    </source>
</evidence>
<dbReference type="PANTHER" id="PTHR11547:SF38">
    <property type="entry name" value="ARGININE KINASE 1-RELATED"/>
    <property type="match status" value="1"/>
</dbReference>
<dbReference type="GO" id="GO:0005615">
    <property type="term" value="C:extracellular space"/>
    <property type="evidence" value="ECO:0007669"/>
    <property type="project" value="TreeGrafter"/>
</dbReference>
<dbReference type="GO" id="GO:1990424">
    <property type="term" value="F:protein arginine kinase activity"/>
    <property type="evidence" value="ECO:0007669"/>
    <property type="project" value="UniProtKB-EC"/>
</dbReference>
<feature type="binding site" evidence="5 6">
    <location>
        <position position="127"/>
    </location>
    <ligand>
        <name>ATP</name>
        <dbReference type="ChEBI" id="CHEBI:30616"/>
    </ligand>
</feature>
<dbReference type="Pfam" id="PF00217">
    <property type="entry name" value="ATP-gua_Ptrans"/>
    <property type="match status" value="1"/>
</dbReference>
<dbReference type="SUPFAM" id="SSF55931">
    <property type="entry name" value="Glutamine synthetase/guanido kinase"/>
    <property type="match status" value="1"/>
</dbReference>
<evidence type="ECO:0000256" key="5">
    <source>
        <dbReference type="HAMAP-Rule" id="MF_00602"/>
    </source>
</evidence>
<gene>
    <name evidence="5" type="primary">mcsB</name>
    <name evidence="8" type="ORF">SAMN05660706_11867</name>
</gene>
<keyword evidence="1 5" id="KW-0808">Transferase</keyword>
<comment type="similarity">
    <text evidence="5 6">Belongs to the ATP:guanido phosphotransferase family.</text>
</comment>
<dbReference type="AlphaFoldDB" id="A0A1I6DVB0"/>
<keyword evidence="4 5" id="KW-0067">ATP-binding</keyword>
<evidence type="ECO:0000256" key="1">
    <source>
        <dbReference type="ARBA" id="ARBA00022679"/>
    </source>
</evidence>
<comment type="function">
    <text evidence="5">Catalyzes the specific phosphorylation of arginine residues in proteins.</text>
</comment>
<dbReference type="RefSeq" id="WP_092484324.1">
    <property type="nucleotide sequence ID" value="NZ_FOYM01000018.1"/>
</dbReference>
<name>A0A1I6DVB0_9FIRM</name>
<dbReference type="InterPro" id="IPR023660">
    <property type="entry name" value="Arg_Kinase"/>
</dbReference>
<feature type="binding site" evidence="5 6">
    <location>
        <begin position="27"/>
        <end position="31"/>
    </location>
    <ligand>
        <name>ATP</name>
        <dbReference type="ChEBI" id="CHEBI:30616"/>
    </ligand>
</feature>
<dbReference type="EMBL" id="FOYM01000018">
    <property type="protein sequence ID" value="SFR09375.1"/>
    <property type="molecule type" value="Genomic_DNA"/>
</dbReference>
<dbReference type="Proteomes" id="UP000199584">
    <property type="component" value="Unassembled WGS sequence"/>
</dbReference>
<comment type="catalytic activity">
    <reaction evidence="5">
        <text>L-arginyl-[protein] + ATP = N(omega)-phospho-L-arginyl-[protein] + ADP + H(+)</text>
        <dbReference type="Rhea" id="RHEA:43384"/>
        <dbReference type="Rhea" id="RHEA-COMP:10532"/>
        <dbReference type="Rhea" id="RHEA-COMP:10533"/>
        <dbReference type="ChEBI" id="CHEBI:15378"/>
        <dbReference type="ChEBI" id="CHEBI:29965"/>
        <dbReference type="ChEBI" id="CHEBI:30616"/>
        <dbReference type="ChEBI" id="CHEBI:83226"/>
        <dbReference type="ChEBI" id="CHEBI:456216"/>
        <dbReference type="EC" id="2.7.14.1"/>
    </reaction>
</comment>
<dbReference type="GO" id="GO:0005524">
    <property type="term" value="F:ATP binding"/>
    <property type="evidence" value="ECO:0007669"/>
    <property type="project" value="UniProtKB-UniRule"/>
</dbReference>
<dbReference type="OrthoDB" id="9791353at2"/>
<dbReference type="InterPro" id="IPR000749">
    <property type="entry name" value="ATP-guanido_PTrfase"/>
</dbReference>
<dbReference type="EC" id="2.7.14.1" evidence="5"/>
<accession>A0A1I6DVB0</accession>
<evidence type="ECO:0000259" key="7">
    <source>
        <dbReference type="PROSITE" id="PS51510"/>
    </source>
</evidence>
<feature type="short sequence motif" description="RDXXRA motif of the pArg binding pocket involved in allosteric regulation" evidence="5">
    <location>
        <begin position="339"/>
        <end position="344"/>
    </location>
</feature>
<evidence type="ECO:0000256" key="2">
    <source>
        <dbReference type="ARBA" id="ARBA00022741"/>
    </source>
</evidence>
<dbReference type="STRING" id="39060.SAMN05660706_11867"/>
<dbReference type="NCBIfam" id="NF002194">
    <property type="entry name" value="PRK01059.1-4"/>
    <property type="match status" value="1"/>
</dbReference>
<dbReference type="CDD" id="cd07930">
    <property type="entry name" value="bacterial_phosphagen_kinase"/>
    <property type="match status" value="1"/>
</dbReference>